<dbReference type="SUPFAM" id="SSF53335">
    <property type="entry name" value="S-adenosyl-L-methionine-dependent methyltransferases"/>
    <property type="match status" value="1"/>
</dbReference>
<dbReference type="KEGG" id="samy:DB32_007515"/>
<keyword evidence="3" id="KW-0808">Transferase</keyword>
<sequence length="238" mass="26189">MDALFRLYEGLALLAPGDEETSRAALRRVMPLPPGARVLDVGAGTGRSARMIASAVPDAEVVAIDVHVPFLEEAMRDAPPSLRTRVESMDALSDPDESVDLIWSEGAAYVMGFESALRSWRRVVKPGAHAVVSELCWLRDERTDTARAFWAEAYPDMTDVEGARCRAENAGFAVIETIVLPERAWDAYYAPLEARCDALAADPSMNEAIESARREIALWRATRGEYGYVLFVAARVSR</sequence>
<dbReference type="InterPro" id="IPR029063">
    <property type="entry name" value="SAM-dependent_MTases_sf"/>
</dbReference>
<accession>A0A0F6YLW1</accession>
<evidence type="ECO:0000256" key="4">
    <source>
        <dbReference type="ARBA" id="ARBA00025707"/>
    </source>
</evidence>
<dbReference type="STRING" id="927083.DB32_007515"/>
<evidence type="ECO:0000256" key="3">
    <source>
        <dbReference type="ARBA" id="ARBA00022679"/>
    </source>
</evidence>
<dbReference type="OrthoDB" id="9811000at2"/>
<dbReference type="Proteomes" id="UP000034883">
    <property type="component" value="Chromosome"/>
</dbReference>
<dbReference type="Gene3D" id="3.40.50.150">
    <property type="entry name" value="Vaccinia Virus protein VP39"/>
    <property type="match status" value="1"/>
</dbReference>
<name>A0A0F6YLW1_9BACT</name>
<comment type="pathway">
    <text evidence="1">Lipid metabolism.</text>
</comment>
<dbReference type="PANTHER" id="PTHR44307">
    <property type="entry name" value="PHOSPHOETHANOLAMINE METHYLTRANSFERASE"/>
    <property type="match status" value="1"/>
</dbReference>
<evidence type="ECO:0000259" key="6">
    <source>
        <dbReference type="Pfam" id="PF13649"/>
    </source>
</evidence>
<dbReference type="GO" id="GO:0032259">
    <property type="term" value="P:methylation"/>
    <property type="evidence" value="ECO:0007669"/>
    <property type="project" value="UniProtKB-KW"/>
</dbReference>
<reference evidence="7 8" key="1">
    <citation type="submission" date="2015-03" db="EMBL/GenBank/DDBJ databases">
        <title>Genome assembly of Sandaracinus amylolyticus DSM 53668.</title>
        <authorList>
            <person name="Sharma G."/>
            <person name="Subramanian S."/>
        </authorList>
    </citation>
    <scope>NUCLEOTIDE SEQUENCE [LARGE SCALE GENOMIC DNA]</scope>
    <source>
        <strain evidence="7 8">DSM 53668</strain>
    </source>
</reference>
<dbReference type="PANTHER" id="PTHR44307:SF2">
    <property type="entry name" value="PHOSPHOETHANOLAMINE METHYLTRANSFERASE ISOFORM X1"/>
    <property type="match status" value="1"/>
</dbReference>
<comment type="pathway">
    <text evidence="4">Phospholipid metabolism.</text>
</comment>
<dbReference type="EMBL" id="CP011125">
    <property type="protein sequence ID" value="AKF10366.1"/>
    <property type="molecule type" value="Genomic_DNA"/>
</dbReference>
<organism evidence="7 8">
    <name type="scientific">Sandaracinus amylolyticus</name>
    <dbReference type="NCBI Taxonomy" id="927083"/>
    <lineage>
        <taxon>Bacteria</taxon>
        <taxon>Pseudomonadati</taxon>
        <taxon>Myxococcota</taxon>
        <taxon>Polyangia</taxon>
        <taxon>Polyangiales</taxon>
        <taxon>Sandaracinaceae</taxon>
        <taxon>Sandaracinus</taxon>
    </lineage>
</organism>
<comment type="catalytic activity">
    <reaction evidence="5">
        <text>phosphoethanolamine + S-adenosyl-L-methionine = N-methylethanolamine phosphate + S-adenosyl-L-homocysteine + H(+)</text>
        <dbReference type="Rhea" id="RHEA:20365"/>
        <dbReference type="ChEBI" id="CHEBI:15378"/>
        <dbReference type="ChEBI" id="CHEBI:57781"/>
        <dbReference type="ChEBI" id="CHEBI:57856"/>
        <dbReference type="ChEBI" id="CHEBI:58190"/>
        <dbReference type="ChEBI" id="CHEBI:59789"/>
        <dbReference type="EC" id="2.1.1.103"/>
    </reaction>
    <physiologicalReaction direction="left-to-right" evidence="5">
        <dbReference type="Rhea" id="RHEA:20366"/>
    </physiologicalReaction>
</comment>
<keyword evidence="8" id="KW-1185">Reference proteome</keyword>
<dbReference type="Pfam" id="PF13649">
    <property type="entry name" value="Methyltransf_25"/>
    <property type="match status" value="1"/>
</dbReference>
<dbReference type="InterPro" id="IPR041698">
    <property type="entry name" value="Methyltransf_25"/>
</dbReference>
<evidence type="ECO:0000313" key="8">
    <source>
        <dbReference type="Proteomes" id="UP000034883"/>
    </source>
</evidence>
<keyword evidence="2" id="KW-0489">Methyltransferase</keyword>
<evidence type="ECO:0000313" key="7">
    <source>
        <dbReference type="EMBL" id="AKF10366.1"/>
    </source>
</evidence>
<feature type="domain" description="Methyltransferase" evidence="6">
    <location>
        <begin position="38"/>
        <end position="127"/>
    </location>
</feature>
<dbReference type="GO" id="GO:0000234">
    <property type="term" value="F:phosphoethanolamine N-methyltransferase activity"/>
    <property type="evidence" value="ECO:0007669"/>
    <property type="project" value="UniProtKB-EC"/>
</dbReference>
<proteinExistence type="predicted"/>
<dbReference type="CDD" id="cd02440">
    <property type="entry name" value="AdoMet_MTases"/>
    <property type="match status" value="1"/>
</dbReference>
<protein>
    <submittedName>
        <fullName evidence="7">Putative transcription regulator</fullName>
    </submittedName>
</protein>
<dbReference type="RefSeq" id="WP_053237337.1">
    <property type="nucleotide sequence ID" value="NZ_CP011125.1"/>
</dbReference>
<gene>
    <name evidence="7" type="ORF">DB32_007515</name>
</gene>
<evidence type="ECO:0000256" key="1">
    <source>
        <dbReference type="ARBA" id="ARBA00005189"/>
    </source>
</evidence>
<dbReference type="AlphaFoldDB" id="A0A0F6YLW1"/>
<evidence type="ECO:0000256" key="5">
    <source>
        <dbReference type="ARBA" id="ARBA00047622"/>
    </source>
</evidence>
<evidence type="ECO:0000256" key="2">
    <source>
        <dbReference type="ARBA" id="ARBA00022603"/>
    </source>
</evidence>